<evidence type="ECO:0000256" key="1">
    <source>
        <dbReference type="ARBA" id="ARBA00010609"/>
    </source>
</evidence>
<gene>
    <name evidence="8" type="ORF">B0J12DRAFT_584856</name>
</gene>
<proteinExistence type="inferred from homology"/>
<feature type="domain" description="Plastocyanin-like" evidence="5">
    <location>
        <begin position="175"/>
        <end position="328"/>
    </location>
</feature>
<dbReference type="EMBL" id="JAGTJR010000055">
    <property type="protein sequence ID" value="KAH7026814.1"/>
    <property type="molecule type" value="Genomic_DNA"/>
</dbReference>
<dbReference type="Pfam" id="PF00394">
    <property type="entry name" value="Cu-oxidase"/>
    <property type="match status" value="1"/>
</dbReference>
<feature type="domain" description="Plastocyanin-like" evidence="7">
    <location>
        <begin position="50"/>
        <end position="164"/>
    </location>
</feature>
<dbReference type="PANTHER" id="PTHR11709:SF71">
    <property type="entry name" value="OXIDOREDUCTASE TPCJ"/>
    <property type="match status" value="1"/>
</dbReference>
<dbReference type="InterPro" id="IPR001117">
    <property type="entry name" value="Cu-oxidase_2nd"/>
</dbReference>
<evidence type="ECO:0000259" key="7">
    <source>
        <dbReference type="Pfam" id="PF07732"/>
    </source>
</evidence>
<dbReference type="Pfam" id="PF07732">
    <property type="entry name" value="Cu-oxidase_3"/>
    <property type="match status" value="1"/>
</dbReference>
<dbReference type="Pfam" id="PF07731">
    <property type="entry name" value="Cu-oxidase_2"/>
    <property type="match status" value="1"/>
</dbReference>
<dbReference type="CDD" id="cd13901">
    <property type="entry name" value="CuRO_3_MaLCC_like"/>
    <property type="match status" value="1"/>
</dbReference>
<sequence>MALALPQSHVHAACMNGPHSRKCWGNYSIDTDWYTETPYTGVVREYWFLVENTTVAPDGYETWALTVNRSIPGPTIEANWGDEVIVHVTNGMERNGTAIHFHGLRQLGTHEMDGVPGVTQCPIAPGHSYTYKWRATQYGTSWYHSHFSMQYSVGLQGPIVIHGPATADYDEDLGTVVLQDWSHTSPFAMWWYARVPSGPPSLSNSLINGKNVFYCDSTTDSRCYGNGTRSEWRFEQGKKYRMRLINTGLYSNFRFAIDNHNLTVIANDFVPIKPYTTDNVAISMGQRYDIVVEANQPEGDYWLRAIWQTSCCPNDYSNNTLGIIRYTANSTAEPNTTSPALSYPDTCGDEPAASLVPHLALNASTPAVVRTYDLSKVTLELPKGFLWTLNDTYLWINWSSPTDLRLAEGGAAAAASLPTEYLAIDSRAGDEGRWAYLVFNDVSARNRSHPMHLHGHDFFLLGTGPGYFEYGSNSSSLAMLNLHNPPRRDTATWPESGWMVVAFLMDNPGSWLIHCHIAWHSSESLGLQFLESPETYVPRLEDQRLRETCEAWDAFWNRHDSYEQEDAGI</sequence>
<dbReference type="InterPro" id="IPR045087">
    <property type="entry name" value="Cu-oxidase_fam"/>
</dbReference>
<dbReference type="CDD" id="cd13880">
    <property type="entry name" value="CuRO_2_MaLCC_like"/>
    <property type="match status" value="1"/>
</dbReference>
<keyword evidence="2" id="KW-0479">Metal-binding</keyword>
<organism evidence="8 9">
    <name type="scientific">Macrophomina phaseolina</name>
    <dbReference type="NCBI Taxonomy" id="35725"/>
    <lineage>
        <taxon>Eukaryota</taxon>
        <taxon>Fungi</taxon>
        <taxon>Dikarya</taxon>
        <taxon>Ascomycota</taxon>
        <taxon>Pezizomycotina</taxon>
        <taxon>Dothideomycetes</taxon>
        <taxon>Dothideomycetes incertae sedis</taxon>
        <taxon>Botryosphaeriales</taxon>
        <taxon>Botryosphaeriaceae</taxon>
        <taxon>Macrophomina</taxon>
    </lineage>
</organism>
<evidence type="ECO:0000256" key="4">
    <source>
        <dbReference type="ARBA" id="ARBA00023008"/>
    </source>
</evidence>
<evidence type="ECO:0000259" key="5">
    <source>
        <dbReference type="Pfam" id="PF00394"/>
    </source>
</evidence>
<dbReference type="InterPro" id="IPR011706">
    <property type="entry name" value="Cu-oxidase_C"/>
</dbReference>
<dbReference type="Proteomes" id="UP000774617">
    <property type="component" value="Unassembled WGS sequence"/>
</dbReference>
<dbReference type="InterPro" id="IPR011707">
    <property type="entry name" value="Cu-oxidase-like_N"/>
</dbReference>
<dbReference type="CDD" id="cd13854">
    <property type="entry name" value="CuRO_1_MaLCC_like"/>
    <property type="match status" value="1"/>
</dbReference>
<keyword evidence="4" id="KW-0186">Copper</keyword>
<keyword evidence="9" id="KW-1185">Reference proteome</keyword>
<feature type="domain" description="Plastocyanin-like" evidence="6">
    <location>
        <begin position="429"/>
        <end position="534"/>
    </location>
</feature>
<protein>
    <submittedName>
        <fullName evidence="8">Laccase 2</fullName>
    </submittedName>
</protein>
<evidence type="ECO:0000313" key="8">
    <source>
        <dbReference type="EMBL" id="KAH7026814.1"/>
    </source>
</evidence>
<evidence type="ECO:0000313" key="9">
    <source>
        <dbReference type="Proteomes" id="UP000774617"/>
    </source>
</evidence>
<accession>A0ABQ8FTY0</accession>
<name>A0ABQ8FTY0_9PEZI</name>
<dbReference type="InterPro" id="IPR008972">
    <property type="entry name" value="Cupredoxin"/>
</dbReference>
<evidence type="ECO:0000259" key="6">
    <source>
        <dbReference type="Pfam" id="PF07731"/>
    </source>
</evidence>
<comment type="similarity">
    <text evidence="1">Belongs to the multicopper oxidase family.</text>
</comment>
<reference evidence="8 9" key="1">
    <citation type="journal article" date="2021" name="Nat. Commun.">
        <title>Genetic determinants of endophytism in the Arabidopsis root mycobiome.</title>
        <authorList>
            <person name="Mesny F."/>
            <person name="Miyauchi S."/>
            <person name="Thiergart T."/>
            <person name="Pickel B."/>
            <person name="Atanasova L."/>
            <person name="Karlsson M."/>
            <person name="Huettel B."/>
            <person name="Barry K.W."/>
            <person name="Haridas S."/>
            <person name="Chen C."/>
            <person name="Bauer D."/>
            <person name="Andreopoulos W."/>
            <person name="Pangilinan J."/>
            <person name="LaButti K."/>
            <person name="Riley R."/>
            <person name="Lipzen A."/>
            <person name="Clum A."/>
            <person name="Drula E."/>
            <person name="Henrissat B."/>
            <person name="Kohler A."/>
            <person name="Grigoriev I.V."/>
            <person name="Martin F.M."/>
            <person name="Hacquard S."/>
        </authorList>
    </citation>
    <scope>NUCLEOTIDE SEQUENCE [LARGE SCALE GENOMIC DNA]</scope>
    <source>
        <strain evidence="8 9">MPI-SDFR-AT-0080</strain>
    </source>
</reference>
<dbReference type="SUPFAM" id="SSF49503">
    <property type="entry name" value="Cupredoxins"/>
    <property type="match status" value="3"/>
</dbReference>
<dbReference type="Gene3D" id="2.60.40.420">
    <property type="entry name" value="Cupredoxins - blue copper proteins"/>
    <property type="match status" value="3"/>
</dbReference>
<evidence type="ECO:0000256" key="2">
    <source>
        <dbReference type="ARBA" id="ARBA00022723"/>
    </source>
</evidence>
<keyword evidence="3" id="KW-0560">Oxidoreductase</keyword>
<dbReference type="PANTHER" id="PTHR11709">
    <property type="entry name" value="MULTI-COPPER OXIDASE"/>
    <property type="match status" value="1"/>
</dbReference>
<evidence type="ECO:0000256" key="3">
    <source>
        <dbReference type="ARBA" id="ARBA00023002"/>
    </source>
</evidence>
<comment type="caution">
    <text evidence="8">The sequence shown here is derived from an EMBL/GenBank/DDBJ whole genome shotgun (WGS) entry which is preliminary data.</text>
</comment>